<organism evidence="2 3">
    <name type="scientific">Aliidiomarina soli</name>
    <dbReference type="NCBI Taxonomy" id="1928574"/>
    <lineage>
        <taxon>Bacteria</taxon>
        <taxon>Pseudomonadati</taxon>
        <taxon>Pseudomonadota</taxon>
        <taxon>Gammaproteobacteria</taxon>
        <taxon>Alteromonadales</taxon>
        <taxon>Idiomarinaceae</taxon>
        <taxon>Aliidiomarina</taxon>
    </lineage>
</organism>
<protein>
    <recommendedName>
        <fullName evidence="1">Calcineurin-like phosphoesterase domain-containing protein</fullName>
    </recommendedName>
</protein>
<feature type="domain" description="Calcineurin-like phosphoesterase" evidence="1">
    <location>
        <begin position="22"/>
        <end position="113"/>
    </location>
</feature>
<dbReference type="Pfam" id="PF00149">
    <property type="entry name" value="Metallophos"/>
    <property type="match status" value="1"/>
</dbReference>
<dbReference type="Proteomes" id="UP000287823">
    <property type="component" value="Unassembled WGS sequence"/>
</dbReference>
<proteinExistence type="predicted"/>
<name>A0A432WLV3_9GAMM</name>
<dbReference type="PANTHER" id="PTHR42850:SF8">
    <property type="entry name" value="SERINE_THREONINE-PROTEIN PHOSPHATASE 2"/>
    <property type="match status" value="1"/>
</dbReference>
<reference evidence="2 3" key="1">
    <citation type="journal article" date="2011" name="Front. Microbiol.">
        <title>Genomic signatures of strain selection and enhancement in Bacillus atrophaeus var. globigii, a historical biowarfare simulant.</title>
        <authorList>
            <person name="Gibbons H.S."/>
            <person name="Broomall S.M."/>
            <person name="McNew L.A."/>
            <person name="Daligault H."/>
            <person name="Chapman C."/>
            <person name="Bruce D."/>
            <person name="Karavis M."/>
            <person name="Krepps M."/>
            <person name="McGregor P.A."/>
            <person name="Hong C."/>
            <person name="Park K.H."/>
            <person name="Akmal A."/>
            <person name="Feldman A."/>
            <person name="Lin J.S."/>
            <person name="Chang W.E."/>
            <person name="Higgs B.W."/>
            <person name="Demirev P."/>
            <person name="Lindquist J."/>
            <person name="Liem A."/>
            <person name="Fochler E."/>
            <person name="Read T.D."/>
            <person name="Tapia R."/>
            <person name="Johnson S."/>
            <person name="Bishop-Lilly K.A."/>
            <person name="Detter C."/>
            <person name="Han C."/>
            <person name="Sozhamannan S."/>
            <person name="Rosenzweig C.N."/>
            <person name="Skowronski E.W."/>
        </authorList>
    </citation>
    <scope>NUCLEOTIDE SEQUENCE [LARGE SCALE GENOMIC DNA]</scope>
    <source>
        <strain evidence="2 3">Y4G10-17</strain>
    </source>
</reference>
<keyword evidence="3" id="KW-1185">Reference proteome</keyword>
<evidence type="ECO:0000313" key="3">
    <source>
        <dbReference type="Proteomes" id="UP000287823"/>
    </source>
</evidence>
<dbReference type="GO" id="GO:0016791">
    <property type="term" value="F:phosphatase activity"/>
    <property type="evidence" value="ECO:0007669"/>
    <property type="project" value="TreeGrafter"/>
</dbReference>
<dbReference type="Gene3D" id="3.60.21.10">
    <property type="match status" value="1"/>
</dbReference>
<dbReference type="InterPro" id="IPR029052">
    <property type="entry name" value="Metallo-depent_PP-like"/>
</dbReference>
<dbReference type="InterPro" id="IPR050126">
    <property type="entry name" value="Ap4A_hydrolase"/>
</dbReference>
<gene>
    <name evidence="2" type="ORF">CWE14_01800</name>
</gene>
<evidence type="ECO:0000313" key="2">
    <source>
        <dbReference type="EMBL" id="RUO34755.1"/>
    </source>
</evidence>
<accession>A0A432WLV3</accession>
<dbReference type="GO" id="GO:0008803">
    <property type="term" value="F:bis(5'-nucleosyl)-tetraphosphatase (symmetrical) activity"/>
    <property type="evidence" value="ECO:0007669"/>
    <property type="project" value="TreeGrafter"/>
</dbReference>
<sequence length="245" mass="27455">MSGWQLANPVRRVKANLKGRDLVVGDIHGCFDLLQSALDSLAFDERVDRLFSVGDLIDRGPDSIASMGWLGKPWFYACLGNHESVLLDYLYSQDEDLADTWCRFGGEWFFDLSFKMQTSLAQRVLQHCSYAVEISDQKGHAETGIVHADVPVGMSWSQFTSAIGDNSRLQYDTLWARERGRGLRSDRVEGVRQVVAGHQIVQGAHQSGNVWLIDTGAYRAEQQGGELTVLELPDRLHHFSDSALR</sequence>
<dbReference type="AlphaFoldDB" id="A0A432WLV3"/>
<evidence type="ECO:0000259" key="1">
    <source>
        <dbReference type="Pfam" id="PF00149"/>
    </source>
</evidence>
<dbReference type="RefSeq" id="WP_126797803.1">
    <property type="nucleotide sequence ID" value="NZ_PIPO01000001.1"/>
</dbReference>
<dbReference type="GO" id="GO:0110154">
    <property type="term" value="P:RNA decapping"/>
    <property type="evidence" value="ECO:0007669"/>
    <property type="project" value="TreeGrafter"/>
</dbReference>
<dbReference type="InterPro" id="IPR004843">
    <property type="entry name" value="Calcineurin-like_PHP"/>
</dbReference>
<comment type="caution">
    <text evidence="2">The sequence shown here is derived from an EMBL/GenBank/DDBJ whole genome shotgun (WGS) entry which is preliminary data.</text>
</comment>
<dbReference type="SUPFAM" id="SSF56300">
    <property type="entry name" value="Metallo-dependent phosphatases"/>
    <property type="match status" value="1"/>
</dbReference>
<dbReference type="EMBL" id="PIPO01000001">
    <property type="protein sequence ID" value="RUO34755.1"/>
    <property type="molecule type" value="Genomic_DNA"/>
</dbReference>
<dbReference type="PANTHER" id="PTHR42850">
    <property type="entry name" value="METALLOPHOSPHOESTERASE"/>
    <property type="match status" value="1"/>
</dbReference>
<dbReference type="GO" id="GO:0005737">
    <property type="term" value="C:cytoplasm"/>
    <property type="evidence" value="ECO:0007669"/>
    <property type="project" value="TreeGrafter"/>
</dbReference>